<evidence type="ECO:0000256" key="2">
    <source>
        <dbReference type="ARBA" id="ARBA00003145"/>
    </source>
</evidence>
<evidence type="ECO:0000256" key="8">
    <source>
        <dbReference type="ARBA" id="ARBA00023098"/>
    </source>
</evidence>
<evidence type="ECO:0000256" key="4">
    <source>
        <dbReference type="ARBA" id="ARBA00018392"/>
    </source>
</evidence>
<dbReference type="PANTHER" id="PTHR18896:SF76">
    <property type="entry name" value="PHOSPHOLIPASE"/>
    <property type="match status" value="1"/>
</dbReference>
<keyword evidence="7" id="KW-0378">Hydrolase</keyword>
<dbReference type="GO" id="GO:0004630">
    <property type="term" value="F:phospholipase D activity"/>
    <property type="evidence" value="ECO:0007669"/>
    <property type="project" value="TreeGrafter"/>
</dbReference>
<dbReference type="GO" id="GO:0009395">
    <property type="term" value="P:phospholipid catabolic process"/>
    <property type="evidence" value="ECO:0007669"/>
    <property type="project" value="TreeGrafter"/>
</dbReference>
<dbReference type="EMBL" id="JMIW01000007">
    <property type="protein sequence ID" value="KEO88911.1"/>
    <property type="molecule type" value="Genomic_DNA"/>
</dbReference>
<keyword evidence="5" id="KW-0964">Secreted</keyword>
<comment type="function">
    <text evidence="2">Could be a virulence factor.</text>
</comment>
<dbReference type="OrthoDB" id="8828485at2"/>
<reference evidence="12 13" key="1">
    <citation type="submission" date="2014-04" db="EMBL/GenBank/DDBJ databases">
        <title>A comprehensive comparison of genomes of Erythrobacter spp. strains.</title>
        <authorList>
            <person name="Zheng Q."/>
        </authorList>
    </citation>
    <scope>NUCLEOTIDE SEQUENCE [LARGE SCALE GENOMIC DNA]</scope>
    <source>
        <strain evidence="12 13">DSM 6997</strain>
    </source>
</reference>
<dbReference type="SUPFAM" id="SSF56024">
    <property type="entry name" value="Phospholipase D/nuclease"/>
    <property type="match status" value="2"/>
</dbReference>
<evidence type="ECO:0000256" key="5">
    <source>
        <dbReference type="ARBA" id="ARBA00022525"/>
    </source>
</evidence>
<evidence type="ECO:0000313" key="12">
    <source>
        <dbReference type="EMBL" id="KEO88911.1"/>
    </source>
</evidence>
<dbReference type="RefSeq" id="WP_034961763.1">
    <property type="nucleotide sequence ID" value="NZ_JMIW01000007.1"/>
</dbReference>
<dbReference type="PANTHER" id="PTHR18896">
    <property type="entry name" value="PHOSPHOLIPASE D"/>
    <property type="match status" value="1"/>
</dbReference>
<dbReference type="CDD" id="cd09140">
    <property type="entry name" value="PLDc_vPLD1_2_like_bac_1"/>
    <property type="match status" value="1"/>
</dbReference>
<feature type="domain" description="PLD phosphodiesterase" evidence="11">
    <location>
        <begin position="126"/>
        <end position="153"/>
    </location>
</feature>
<dbReference type="STRING" id="1044.EH31_15900"/>
<keyword evidence="6" id="KW-0677">Repeat</keyword>
<feature type="region of interest" description="Disordered" evidence="10">
    <location>
        <begin position="206"/>
        <end position="231"/>
    </location>
</feature>
<comment type="subcellular location">
    <subcellularLocation>
        <location evidence="3">Secreted</location>
    </subcellularLocation>
</comment>
<dbReference type="eggNOG" id="COG1502">
    <property type="taxonomic scope" value="Bacteria"/>
</dbReference>
<organism evidence="12 13">
    <name type="scientific">Erythrobacter longus</name>
    <dbReference type="NCBI Taxonomy" id="1044"/>
    <lineage>
        <taxon>Bacteria</taxon>
        <taxon>Pseudomonadati</taxon>
        <taxon>Pseudomonadota</taxon>
        <taxon>Alphaproteobacteria</taxon>
        <taxon>Sphingomonadales</taxon>
        <taxon>Erythrobacteraceae</taxon>
        <taxon>Erythrobacter/Porphyrobacter group</taxon>
        <taxon>Erythrobacter</taxon>
    </lineage>
</organism>
<dbReference type="PROSITE" id="PS50035">
    <property type="entry name" value="PLD"/>
    <property type="match status" value="2"/>
</dbReference>
<protein>
    <recommendedName>
        <fullName evidence="4">Phospholipase D</fullName>
    </recommendedName>
    <alternativeName>
        <fullName evidence="9">Choline phosphatase</fullName>
    </alternativeName>
</protein>
<name>A0A074M320_ERYLO</name>
<dbReference type="GO" id="GO:0005576">
    <property type="term" value="C:extracellular region"/>
    <property type="evidence" value="ECO:0007669"/>
    <property type="project" value="UniProtKB-SubCell"/>
</dbReference>
<dbReference type="InterPro" id="IPR001736">
    <property type="entry name" value="PLipase_D/transphosphatidylase"/>
</dbReference>
<keyword evidence="8" id="KW-0443">Lipid metabolism</keyword>
<evidence type="ECO:0000259" key="11">
    <source>
        <dbReference type="PROSITE" id="PS50035"/>
    </source>
</evidence>
<dbReference type="Proteomes" id="UP000027647">
    <property type="component" value="Unassembled WGS sequence"/>
</dbReference>
<feature type="domain" description="PLD phosphodiesterase" evidence="11">
    <location>
        <begin position="350"/>
        <end position="377"/>
    </location>
</feature>
<accession>A0A074M320</accession>
<comment type="caution">
    <text evidence="12">The sequence shown here is derived from an EMBL/GenBank/DDBJ whole genome shotgun (WGS) entry which is preliminary data.</text>
</comment>
<dbReference type="CDD" id="cd09143">
    <property type="entry name" value="PLDc_vPLD1_2_like_bac_2"/>
    <property type="match status" value="1"/>
</dbReference>
<dbReference type="InterPro" id="IPR025202">
    <property type="entry name" value="PLD-like_dom"/>
</dbReference>
<comment type="catalytic activity">
    <reaction evidence="1">
        <text>a 1,2-diacyl-sn-glycero-3-phosphocholine + H2O = a 1,2-diacyl-sn-glycero-3-phosphate + choline + H(+)</text>
        <dbReference type="Rhea" id="RHEA:14445"/>
        <dbReference type="ChEBI" id="CHEBI:15354"/>
        <dbReference type="ChEBI" id="CHEBI:15377"/>
        <dbReference type="ChEBI" id="CHEBI:15378"/>
        <dbReference type="ChEBI" id="CHEBI:57643"/>
        <dbReference type="ChEBI" id="CHEBI:58608"/>
        <dbReference type="EC" id="3.1.4.4"/>
    </reaction>
</comment>
<dbReference type="SMART" id="SM00155">
    <property type="entry name" value="PLDc"/>
    <property type="match status" value="2"/>
</dbReference>
<evidence type="ECO:0000256" key="9">
    <source>
        <dbReference type="ARBA" id="ARBA00029594"/>
    </source>
</evidence>
<proteinExistence type="predicted"/>
<evidence type="ECO:0000256" key="10">
    <source>
        <dbReference type="SAM" id="MobiDB-lite"/>
    </source>
</evidence>
<dbReference type="GO" id="GO:0005886">
    <property type="term" value="C:plasma membrane"/>
    <property type="evidence" value="ECO:0007669"/>
    <property type="project" value="TreeGrafter"/>
</dbReference>
<dbReference type="Pfam" id="PF13091">
    <property type="entry name" value="PLDc_2"/>
    <property type="match status" value="1"/>
</dbReference>
<evidence type="ECO:0000313" key="13">
    <source>
        <dbReference type="Proteomes" id="UP000027647"/>
    </source>
</evidence>
<evidence type="ECO:0000256" key="3">
    <source>
        <dbReference type="ARBA" id="ARBA00004613"/>
    </source>
</evidence>
<gene>
    <name evidence="12" type="ORF">EH31_15900</name>
</gene>
<dbReference type="InterPro" id="IPR015679">
    <property type="entry name" value="PLipase_D_fam"/>
</dbReference>
<dbReference type="Gene3D" id="3.30.870.10">
    <property type="entry name" value="Endonuclease Chain A"/>
    <property type="match status" value="2"/>
</dbReference>
<keyword evidence="13" id="KW-1185">Reference proteome</keyword>
<sequence length="482" mass="53519">MTVLKPGKNCWQLARADTFDLLVDGEEYFRAVRLAMRQAQERIVLIGWDFDARVEMYDTRNDVEGPLEIGEYLDWLVDRNPDLQIFILQWDVGAIKLAKRGKTVAKVAGWLAHPRVHFALDGAHPAGAAQHEKLVVVDNHTAFCGGIDITEDRWDTREHLDDQPQRAQPTGQDAGPWHDVSVQLTGDVAGCLSELAEQRWKDATGKDLPAVEGKGDSCAQETGVSKDTHTDGSAMLRGVTAAIARTRGQTDEHDAVREIEASYCDVIASAKRCIYIETQYFTAKWIARAIADRLKEEGGPEIVMVLPASCDGWLEQQMMDTTRSRLIKALQAIDHEGRLRVYHPVTAKGTDIYVHAKVLIADTRFLRAGSSNLSNRSMGFDSECDVCVDAHLADDPQSTERAITNCRNDLLAEHLGCARDVISKAIEASGSLIAAIEECTGEGRRLREYEYPDLNAVQEWLANTDILDPEQPDDEWPGITLS</sequence>
<dbReference type="AlphaFoldDB" id="A0A074M320"/>
<evidence type="ECO:0000256" key="1">
    <source>
        <dbReference type="ARBA" id="ARBA00000798"/>
    </source>
</evidence>
<evidence type="ECO:0000256" key="7">
    <source>
        <dbReference type="ARBA" id="ARBA00022801"/>
    </source>
</evidence>
<evidence type="ECO:0000256" key="6">
    <source>
        <dbReference type="ARBA" id="ARBA00022737"/>
    </source>
</evidence>